<feature type="compositionally biased region" description="Low complexity" evidence="1">
    <location>
        <begin position="29"/>
        <end position="47"/>
    </location>
</feature>
<evidence type="ECO:0000313" key="2">
    <source>
        <dbReference type="EMBL" id="KAF1759457.1"/>
    </source>
</evidence>
<dbReference type="EMBL" id="WUAV01000004">
    <property type="protein sequence ID" value="KAF1759457.1"/>
    <property type="molecule type" value="Genomic_DNA"/>
</dbReference>
<evidence type="ECO:0000256" key="1">
    <source>
        <dbReference type="SAM" id="MobiDB-lite"/>
    </source>
</evidence>
<comment type="caution">
    <text evidence="2">The sequence shown here is derived from an EMBL/GenBank/DDBJ whole genome shotgun (WGS) entry which is preliminary data.</text>
</comment>
<reference evidence="2 3" key="1">
    <citation type="submission" date="2019-12" db="EMBL/GenBank/DDBJ databases">
        <title>Chromosome-level assembly of the Caenorhabditis remanei genome.</title>
        <authorList>
            <person name="Teterina A.A."/>
            <person name="Willis J.H."/>
            <person name="Phillips P.C."/>
        </authorList>
    </citation>
    <scope>NUCLEOTIDE SEQUENCE [LARGE SCALE GENOMIC DNA]</scope>
    <source>
        <strain evidence="2 3">PX506</strain>
        <tissue evidence="2">Whole organism</tissue>
    </source>
</reference>
<accession>A0A6A5GWB5</accession>
<proteinExistence type="predicted"/>
<gene>
    <name evidence="2" type="ORF">GCK72_015924</name>
</gene>
<protein>
    <submittedName>
        <fullName evidence="2">Uncharacterized protein</fullName>
    </submittedName>
</protein>
<feature type="region of interest" description="Disordered" evidence="1">
    <location>
        <begin position="29"/>
        <end position="62"/>
    </location>
</feature>
<name>A0A6A5GWB5_CAERE</name>
<dbReference type="RefSeq" id="XP_053585984.1">
    <property type="nucleotide sequence ID" value="XM_053731212.1"/>
</dbReference>
<dbReference type="Proteomes" id="UP000483820">
    <property type="component" value="Chromosome IV"/>
</dbReference>
<dbReference type="CTD" id="78776201"/>
<sequence length="80" mass="8116">MFGSSSKSTGNLGGATGCPTYGYQMGAETTPTTYSTPSSPPCSQSAPAKFGVTSSSSPSSQMISSSQYCVHLADIATMLF</sequence>
<dbReference type="AlphaFoldDB" id="A0A6A5GWB5"/>
<evidence type="ECO:0000313" key="3">
    <source>
        <dbReference type="Proteomes" id="UP000483820"/>
    </source>
</evidence>
<dbReference type="KEGG" id="crq:GCK72_015924"/>
<organism evidence="2 3">
    <name type="scientific">Caenorhabditis remanei</name>
    <name type="common">Caenorhabditis vulgaris</name>
    <dbReference type="NCBI Taxonomy" id="31234"/>
    <lineage>
        <taxon>Eukaryota</taxon>
        <taxon>Metazoa</taxon>
        <taxon>Ecdysozoa</taxon>
        <taxon>Nematoda</taxon>
        <taxon>Chromadorea</taxon>
        <taxon>Rhabditida</taxon>
        <taxon>Rhabditina</taxon>
        <taxon>Rhabditomorpha</taxon>
        <taxon>Rhabditoidea</taxon>
        <taxon>Rhabditidae</taxon>
        <taxon>Peloderinae</taxon>
        <taxon>Caenorhabditis</taxon>
    </lineage>
</organism>
<dbReference type="PROSITE" id="PS51257">
    <property type="entry name" value="PROKAR_LIPOPROTEIN"/>
    <property type="match status" value="1"/>
</dbReference>
<dbReference type="GeneID" id="78776201"/>